<protein>
    <submittedName>
        <fullName evidence="8">Two-component system, NtrC family, response regulator</fullName>
    </submittedName>
</protein>
<evidence type="ECO:0000256" key="1">
    <source>
        <dbReference type="ARBA" id="ARBA00022741"/>
    </source>
</evidence>
<gene>
    <name evidence="8" type="ORF">SAMN04488503_2670</name>
</gene>
<dbReference type="PANTHER" id="PTHR32071:SF113">
    <property type="entry name" value="ALGINATE BIOSYNTHESIS TRANSCRIPTIONAL REGULATORY PROTEIN ALGB"/>
    <property type="match status" value="1"/>
</dbReference>
<dbReference type="Gene3D" id="3.40.50.2300">
    <property type="match status" value="1"/>
</dbReference>
<dbReference type="InterPro" id="IPR011006">
    <property type="entry name" value="CheY-like_superfamily"/>
</dbReference>
<evidence type="ECO:0000259" key="6">
    <source>
        <dbReference type="PROSITE" id="PS50045"/>
    </source>
</evidence>
<dbReference type="CDD" id="cd00156">
    <property type="entry name" value="REC"/>
    <property type="match status" value="1"/>
</dbReference>
<dbReference type="PANTHER" id="PTHR32071">
    <property type="entry name" value="TRANSCRIPTIONAL REGULATORY PROTEIN"/>
    <property type="match status" value="1"/>
</dbReference>
<dbReference type="Pfam" id="PF02954">
    <property type="entry name" value="HTH_8"/>
    <property type="match status" value="1"/>
</dbReference>
<organism evidence="8 9">
    <name type="scientific">Humidesulfovibrio mexicanus</name>
    <dbReference type="NCBI Taxonomy" id="147047"/>
    <lineage>
        <taxon>Bacteria</taxon>
        <taxon>Pseudomonadati</taxon>
        <taxon>Thermodesulfobacteriota</taxon>
        <taxon>Desulfovibrionia</taxon>
        <taxon>Desulfovibrionales</taxon>
        <taxon>Desulfovibrionaceae</taxon>
        <taxon>Humidesulfovibrio</taxon>
    </lineage>
</organism>
<accession>A0A239BLG5</accession>
<dbReference type="FunFam" id="3.40.50.300:FF:000006">
    <property type="entry name" value="DNA-binding transcriptional regulator NtrC"/>
    <property type="match status" value="1"/>
</dbReference>
<keyword evidence="9" id="KW-1185">Reference proteome</keyword>
<dbReference type="InterPro" id="IPR027417">
    <property type="entry name" value="P-loop_NTPase"/>
</dbReference>
<dbReference type="CDD" id="cd00009">
    <property type="entry name" value="AAA"/>
    <property type="match status" value="1"/>
</dbReference>
<keyword evidence="2" id="KW-0067">ATP-binding</keyword>
<evidence type="ECO:0000259" key="7">
    <source>
        <dbReference type="PROSITE" id="PS50110"/>
    </source>
</evidence>
<dbReference type="Gene3D" id="1.10.10.60">
    <property type="entry name" value="Homeodomain-like"/>
    <property type="match status" value="1"/>
</dbReference>
<keyword evidence="1" id="KW-0547">Nucleotide-binding</keyword>
<dbReference type="SUPFAM" id="SSF46689">
    <property type="entry name" value="Homeodomain-like"/>
    <property type="match status" value="1"/>
</dbReference>
<name>A0A239BLG5_9BACT</name>
<dbReference type="GO" id="GO:0000160">
    <property type="term" value="P:phosphorelay signal transduction system"/>
    <property type="evidence" value="ECO:0007669"/>
    <property type="project" value="InterPro"/>
</dbReference>
<dbReference type="Proteomes" id="UP000198324">
    <property type="component" value="Unassembled WGS sequence"/>
</dbReference>
<evidence type="ECO:0000256" key="2">
    <source>
        <dbReference type="ARBA" id="ARBA00022840"/>
    </source>
</evidence>
<evidence type="ECO:0000313" key="8">
    <source>
        <dbReference type="EMBL" id="SNS08706.1"/>
    </source>
</evidence>
<dbReference type="InterPro" id="IPR002078">
    <property type="entry name" value="Sigma_54_int"/>
</dbReference>
<proteinExistence type="predicted"/>
<keyword evidence="5" id="KW-0597">Phosphoprotein</keyword>
<dbReference type="Pfam" id="PF00158">
    <property type="entry name" value="Sigma54_activat"/>
    <property type="match status" value="1"/>
</dbReference>
<dbReference type="RefSeq" id="WP_327438380.1">
    <property type="nucleotide sequence ID" value="NZ_FZOC01000005.1"/>
</dbReference>
<feature type="modified residue" description="4-aspartylphosphate" evidence="5">
    <location>
        <position position="53"/>
    </location>
</feature>
<evidence type="ECO:0000313" key="9">
    <source>
        <dbReference type="Proteomes" id="UP000198324"/>
    </source>
</evidence>
<dbReference type="SUPFAM" id="SSF52540">
    <property type="entry name" value="P-loop containing nucleoside triphosphate hydrolases"/>
    <property type="match status" value="1"/>
</dbReference>
<evidence type="ECO:0000256" key="4">
    <source>
        <dbReference type="ARBA" id="ARBA00023163"/>
    </source>
</evidence>
<dbReference type="PROSITE" id="PS50110">
    <property type="entry name" value="RESPONSE_REGULATORY"/>
    <property type="match status" value="1"/>
</dbReference>
<dbReference type="Gene3D" id="3.40.50.300">
    <property type="entry name" value="P-loop containing nucleotide triphosphate hydrolases"/>
    <property type="match status" value="1"/>
</dbReference>
<dbReference type="InterPro" id="IPR002197">
    <property type="entry name" value="HTH_Fis"/>
</dbReference>
<dbReference type="Gene3D" id="1.10.8.60">
    <property type="match status" value="1"/>
</dbReference>
<sequence length="469" mass="50671">MMRGVLIVDDDSMLCEALALAVTQMGFDPDMAGSLKEGLDKARSGDYSVVVLDVRLPDGCGLEALSRFQACPSAPEVIILTGASDPEGAELAIRSGAWGYIAKPPTLSTIRLPIQRAMEHHQGRQKVLPLGLKRSGIIGESRAIQACLDLVAQAASTQAAALITGETGTGKELFARAIHDNSARADNPFVIVDCAALPDKLVESELFGYERGAFTGADRRFEGLIRQAHRGTLFLDEIGELPLAVQKAFLRVLQDGRFRPVGGVKEVESDFRLVVATNRDLDALVASGGFRQDLLFRVRTMNVALPPLKERAGDIDLLCRHFVARQCRLRGIPSKRISPDYLEALELYNWPGNVREMIHAVEHSLAAGMNDPVLVPSHLPTNIRVSLARGALPQQRAEGRTAAPRATAFGAAGCLPPLRQVRLKAIAETEANYLRELLAATGGNMTRACAVSGLSRPRLYALLKKHQAG</sequence>
<dbReference type="InterPro" id="IPR009057">
    <property type="entry name" value="Homeodomain-like_sf"/>
</dbReference>
<feature type="domain" description="Response regulatory" evidence="7">
    <location>
        <begin position="4"/>
        <end position="118"/>
    </location>
</feature>
<dbReference type="SUPFAM" id="SSF52172">
    <property type="entry name" value="CheY-like"/>
    <property type="match status" value="1"/>
</dbReference>
<keyword evidence="3" id="KW-0805">Transcription regulation</keyword>
<evidence type="ECO:0000256" key="5">
    <source>
        <dbReference type="PROSITE-ProRule" id="PRU00169"/>
    </source>
</evidence>
<feature type="domain" description="Sigma-54 factor interaction" evidence="6">
    <location>
        <begin position="137"/>
        <end position="366"/>
    </location>
</feature>
<dbReference type="EMBL" id="FZOC01000005">
    <property type="protein sequence ID" value="SNS08706.1"/>
    <property type="molecule type" value="Genomic_DNA"/>
</dbReference>
<dbReference type="GO" id="GO:0005524">
    <property type="term" value="F:ATP binding"/>
    <property type="evidence" value="ECO:0007669"/>
    <property type="project" value="UniProtKB-KW"/>
</dbReference>
<evidence type="ECO:0000256" key="3">
    <source>
        <dbReference type="ARBA" id="ARBA00023015"/>
    </source>
</evidence>
<dbReference type="InterPro" id="IPR058031">
    <property type="entry name" value="AAA_lid_NorR"/>
</dbReference>
<dbReference type="InterPro" id="IPR001789">
    <property type="entry name" value="Sig_transdc_resp-reg_receiver"/>
</dbReference>
<dbReference type="GO" id="GO:0006355">
    <property type="term" value="P:regulation of DNA-templated transcription"/>
    <property type="evidence" value="ECO:0007669"/>
    <property type="project" value="InterPro"/>
</dbReference>
<dbReference type="PROSITE" id="PS50045">
    <property type="entry name" value="SIGMA54_INTERACT_4"/>
    <property type="match status" value="1"/>
</dbReference>
<dbReference type="SMART" id="SM00448">
    <property type="entry name" value="REC"/>
    <property type="match status" value="1"/>
</dbReference>
<dbReference type="AlphaFoldDB" id="A0A239BLG5"/>
<dbReference type="GO" id="GO:0043565">
    <property type="term" value="F:sequence-specific DNA binding"/>
    <property type="evidence" value="ECO:0007669"/>
    <property type="project" value="InterPro"/>
</dbReference>
<keyword evidence="4" id="KW-0804">Transcription</keyword>
<dbReference type="InterPro" id="IPR003593">
    <property type="entry name" value="AAA+_ATPase"/>
</dbReference>
<dbReference type="Pfam" id="PF25601">
    <property type="entry name" value="AAA_lid_14"/>
    <property type="match status" value="1"/>
</dbReference>
<reference evidence="8 9" key="1">
    <citation type="submission" date="2017-06" db="EMBL/GenBank/DDBJ databases">
        <authorList>
            <person name="Kim H.J."/>
            <person name="Triplett B.A."/>
        </authorList>
    </citation>
    <scope>NUCLEOTIDE SEQUENCE [LARGE SCALE GENOMIC DNA]</scope>
    <source>
        <strain evidence="8 9">DSM 13116</strain>
    </source>
</reference>
<dbReference type="Pfam" id="PF00072">
    <property type="entry name" value="Response_reg"/>
    <property type="match status" value="1"/>
</dbReference>
<dbReference type="SMART" id="SM00382">
    <property type="entry name" value="AAA"/>
    <property type="match status" value="1"/>
</dbReference>